<dbReference type="EMBL" id="KB469300">
    <property type="protein sequence ID" value="EPQ56551.1"/>
    <property type="molecule type" value="Genomic_DNA"/>
</dbReference>
<evidence type="ECO:0000313" key="3">
    <source>
        <dbReference type="Proteomes" id="UP000030669"/>
    </source>
</evidence>
<dbReference type="RefSeq" id="XP_007865265.1">
    <property type="nucleotide sequence ID" value="XM_007867074.1"/>
</dbReference>
<evidence type="ECO:0000313" key="2">
    <source>
        <dbReference type="EMBL" id="EPQ56551.1"/>
    </source>
</evidence>
<name>S7Q9F4_GLOTA</name>
<dbReference type="OMA" id="YGWAWRQ"/>
<dbReference type="STRING" id="670483.S7Q9F4"/>
<dbReference type="HOGENOM" id="CLU_085136_0_0_1"/>
<dbReference type="AlphaFoldDB" id="S7Q9F4"/>
<dbReference type="GeneID" id="19303936"/>
<dbReference type="OrthoDB" id="3058840at2759"/>
<dbReference type="Proteomes" id="UP000030669">
    <property type="component" value="Unassembled WGS sequence"/>
</dbReference>
<organism evidence="2 3">
    <name type="scientific">Gloeophyllum trabeum (strain ATCC 11539 / FP-39264 / Madison 617)</name>
    <name type="common">Brown rot fungus</name>
    <dbReference type="NCBI Taxonomy" id="670483"/>
    <lineage>
        <taxon>Eukaryota</taxon>
        <taxon>Fungi</taxon>
        <taxon>Dikarya</taxon>
        <taxon>Basidiomycota</taxon>
        <taxon>Agaricomycotina</taxon>
        <taxon>Agaricomycetes</taxon>
        <taxon>Gloeophyllales</taxon>
        <taxon>Gloeophyllaceae</taxon>
        <taxon>Gloeophyllum</taxon>
    </lineage>
</organism>
<reference evidence="2 3" key="1">
    <citation type="journal article" date="2012" name="Science">
        <title>The Paleozoic origin of enzymatic lignin decomposition reconstructed from 31 fungal genomes.</title>
        <authorList>
            <person name="Floudas D."/>
            <person name="Binder M."/>
            <person name="Riley R."/>
            <person name="Barry K."/>
            <person name="Blanchette R.A."/>
            <person name="Henrissat B."/>
            <person name="Martinez A.T."/>
            <person name="Otillar R."/>
            <person name="Spatafora J.W."/>
            <person name="Yadav J.S."/>
            <person name="Aerts A."/>
            <person name="Benoit I."/>
            <person name="Boyd A."/>
            <person name="Carlson A."/>
            <person name="Copeland A."/>
            <person name="Coutinho P.M."/>
            <person name="de Vries R.P."/>
            <person name="Ferreira P."/>
            <person name="Findley K."/>
            <person name="Foster B."/>
            <person name="Gaskell J."/>
            <person name="Glotzer D."/>
            <person name="Gorecki P."/>
            <person name="Heitman J."/>
            <person name="Hesse C."/>
            <person name="Hori C."/>
            <person name="Igarashi K."/>
            <person name="Jurgens J.A."/>
            <person name="Kallen N."/>
            <person name="Kersten P."/>
            <person name="Kohler A."/>
            <person name="Kuees U."/>
            <person name="Kumar T.K.A."/>
            <person name="Kuo A."/>
            <person name="LaButti K."/>
            <person name="Larrondo L.F."/>
            <person name="Lindquist E."/>
            <person name="Ling A."/>
            <person name="Lombard V."/>
            <person name="Lucas S."/>
            <person name="Lundell T."/>
            <person name="Martin R."/>
            <person name="McLaughlin D.J."/>
            <person name="Morgenstern I."/>
            <person name="Morin E."/>
            <person name="Murat C."/>
            <person name="Nagy L.G."/>
            <person name="Nolan M."/>
            <person name="Ohm R.A."/>
            <person name="Patyshakuliyeva A."/>
            <person name="Rokas A."/>
            <person name="Ruiz-Duenas F.J."/>
            <person name="Sabat G."/>
            <person name="Salamov A."/>
            <person name="Samejima M."/>
            <person name="Schmutz J."/>
            <person name="Slot J.C."/>
            <person name="St John F."/>
            <person name="Stenlid J."/>
            <person name="Sun H."/>
            <person name="Sun S."/>
            <person name="Syed K."/>
            <person name="Tsang A."/>
            <person name="Wiebenga A."/>
            <person name="Young D."/>
            <person name="Pisabarro A."/>
            <person name="Eastwood D.C."/>
            <person name="Martin F."/>
            <person name="Cullen D."/>
            <person name="Grigoriev I.V."/>
            <person name="Hibbett D.S."/>
        </authorList>
    </citation>
    <scope>NUCLEOTIDE SEQUENCE [LARGE SCALE GENOMIC DNA]</scope>
    <source>
        <strain evidence="2 3">ATCC 11539</strain>
    </source>
</reference>
<gene>
    <name evidence="2" type="ORF">GLOTRDRAFT_138252</name>
</gene>
<proteinExistence type="predicted"/>
<protein>
    <submittedName>
        <fullName evidence="2">Uncharacterized protein</fullName>
    </submittedName>
</protein>
<sequence length="243" mass="28796">MSKNGLSESDIPGKPYGDPDSNWDEARKRRYERELRDAAERHSFVQHVLEKKGSFFPSLDEMKEDIGKPDSRTLPGLKGQIRDMKEKHRKDVQDLVDYQAETYWGEVLDATYSSEIVGWDKDTQYSHLQTITPLQQRRTELEKEELERRQRLDRQFPSSIGEYHAISNKDVRLRIARFLFAFERQHQSPAHNHQKEKMMNEFGWAFRQVKPLCDEYAKNAEFKAEVQEILKDVEVRDPRRKPS</sequence>
<dbReference type="eggNOG" id="ENOG502SU5H">
    <property type="taxonomic scope" value="Eukaryota"/>
</dbReference>
<feature type="region of interest" description="Disordered" evidence="1">
    <location>
        <begin position="1"/>
        <end position="25"/>
    </location>
</feature>
<evidence type="ECO:0000256" key="1">
    <source>
        <dbReference type="SAM" id="MobiDB-lite"/>
    </source>
</evidence>
<keyword evidence="3" id="KW-1185">Reference proteome</keyword>
<dbReference type="KEGG" id="gtr:GLOTRDRAFT_138252"/>
<accession>S7Q9F4</accession>